<dbReference type="Proteomes" id="UP000007875">
    <property type="component" value="Unassembled WGS sequence"/>
</dbReference>
<feature type="domain" description="Sortilin C-terminal" evidence="1">
    <location>
        <begin position="43"/>
        <end position="204"/>
    </location>
</feature>
<dbReference type="HOGENOM" id="CLU_951667_0_0_1"/>
<name>H2Y6F7_CIOSA</name>
<organism evidence="2 3">
    <name type="scientific">Ciona savignyi</name>
    <name type="common">Pacific transparent sea squirt</name>
    <dbReference type="NCBI Taxonomy" id="51511"/>
    <lineage>
        <taxon>Eukaryota</taxon>
        <taxon>Metazoa</taxon>
        <taxon>Chordata</taxon>
        <taxon>Tunicata</taxon>
        <taxon>Ascidiacea</taxon>
        <taxon>Phlebobranchia</taxon>
        <taxon>Cionidae</taxon>
        <taxon>Ciona</taxon>
    </lineage>
</organism>
<dbReference type="STRING" id="51511.ENSCSAVP00000000905"/>
<dbReference type="GO" id="GO:0005794">
    <property type="term" value="C:Golgi apparatus"/>
    <property type="evidence" value="ECO:0007669"/>
    <property type="project" value="TreeGrafter"/>
</dbReference>
<reference evidence="2" key="2">
    <citation type="submission" date="2025-08" db="UniProtKB">
        <authorList>
            <consortium name="Ensembl"/>
        </authorList>
    </citation>
    <scope>IDENTIFICATION</scope>
</reference>
<dbReference type="eggNOG" id="KOG3511">
    <property type="taxonomic scope" value="Eukaryota"/>
</dbReference>
<evidence type="ECO:0000313" key="2">
    <source>
        <dbReference type="Ensembl" id="ENSCSAVP00000000905.1"/>
    </source>
</evidence>
<proteinExistence type="predicted"/>
<dbReference type="InterPro" id="IPR031777">
    <property type="entry name" value="Sortilin_C"/>
</dbReference>
<keyword evidence="3" id="KW-1185">Reference proteome</keyword>
<dbReference type="Ensembl" id="ENSCSAVT00000000915.1">
    <property type="protein sequence ID" value="ENSCSAVP00000000905.1"/>
    <property type="gene ID" value="ENSCSAVG00000000514.1"/>
</dbReference>
<dbReference type="InterPro" id="IPR050310">
    <property type="entry name" value="VPS10-sortilin"/>
</dbReference>
<dbReference type="GO" id="GO:0006892">
    <property type="term" value="P:post-Golgi vesicle-mediated transport"/>
    <property type="evidence" value="ECO:0007669"/>
    <property type="project" value="TreeGrafter"/>
</dbReference>
<dbReference type="PANTHER" id="PTHR12106">
    <property type="entry name" value="SORTILIN RELATED"/>
    <property type="match status" value="1"/>
</dbReference>
<protein>
    <recommendedName>
        <fullName evidence="1">Sortilin C-terminal domain-containing protein</fullName>
    </recommendedName>
</protein>
<evidence type="ECO:0000259" key="1">
    <source>
        <dbReference type="Pfam" id="PF15901"/>
    </source>
</evidence>
<dbReference type="GeneTree" id="ENSGT01030000234563"/>
<dbReference type="InParanoid" id="H2Y6F7"/>
<dbReference type="GO" id="GO:0016020">
    <property type="term" value="C:membrane"/>
    <property type="evidence" value="ECO:0007669"/>
    <property type="project" value="TreeGrafter"/>
</dbReference>
<sequence>MIVAAQMIFLKPVQVLSFSNDLGRTWKEYQFSNEAINIDGLLTEPGEYTHKFTLFGHRHYRDHWKLFALDFSPVVTRNCTYPDDYVNVSFARHARSSDQCHLGMRQTFEQQRNVSCLIGTEYKRIINTTYCQCTEIDYECGYGYVTTTTGACRKVVGDGSPIDDVGNIIDDSEDYKTTEIPCIAGQRVVHTKYRRVPGDQCKNDLPGKLSGVQNCSTTPRPPTPSVHLKLLNNTNEAEIGEMLHFSVQVGKTEWVVIRTSEPKDKVTTRPLNHDAISLNPTKPGAYEVRAYDS</sequence>
<dbReference type="Pfam" id="PF15901">
    <property type="entry name" value="Sortilin_C"/>
    <property type="match status" value="1"/>
</dbReference>
<accession>H2Y6F7</accession>
<dbReference type="OMA" id="EPGEYTH"/>
<reference evidence="3" key="1">
    <citation type="submission" date="2003-08" db="EMBL/GenBank/DDBJ databases">
        <authorList>
            <person name="Birren B."/>
            <person name="Nusbaum C."/>
            <person name="Abebe A."/>
            <person name="Abouelleil A."/>
            <person name="Adekoya E."/>
            <person name="Ait-zahra M."/>
            <person name="Allen N."/>
            <person name="Allen T."/>
            <person name="An P."/>
            <person name="Anderson M."/>
            <person name="Anderson S."/>
            <person name="Arachchi H."/>
            <person name="Armbruster J."/>
            <person name="Bachantsang P."/>
            <person name="Baldwin J."/>
            <person name="Barry A."/>
            <person name="Bayul T."/>
            <person name="Blitshsteyn B."/>
            <person name="Bloom T."/>
            <person name="Blye J."/>
            <person name="Boguslavskiy L."/>
            <person name="Borowsky M."/>
            <person name="Boukhgalter B."/>
            <person name="Brunache A."/>
            <person name="Butler J."/>
            <person name="Calixte N."/>
            <person name="Calvo S."/>
            <person name="Camarata J."/>
            <person name="Campo K."/>
            <person name="Chang J."/>
            <person name="Cheshatsang Y."/>
            <person name="Citroen M."/>
            <person name="Collymore A."/>
            <person name="Considine T."/>
            <person name="Cook A."/>
            <person name="Cooke P."/>
            <person name="Corum B."/>
            <person name="Cuomo C."/>
            <person name="David R."/>
            <person name="Dawoe T."/>
            <person name="Degray S."/>
            <person name="Dodge S."/>
            <person name="Dooley K."/>
            <person name="Dorje P."/>
            <person name="Dorjee K."/>
            <person name="Dorris L."/>
            <person name="Duffey N."/>
            <person name="Dupes A."/>
            <person name="Elkins T."/>
            <person name="Engels R."/>
            <person name="Erickson J."/>
            <person name="Farina A."/>
            <person name="Faro S."/>
            <person name="Ferreira P."/>
            <person name="Fischer H."/>
            <person name="Fitzgerald M."/>
            <person name="Foley K."/>
            <person name="Gage D."/>
            <person name="Galagan J."/>
            <person name="Gearin G."/>
            <person name="Gnerre S."/>
            <person name="Gnirke A."/>
            <person name="Goyette A."/>
            <person name="Graham J."/>
            <person name="Grandbois E."/>
            <person name="Gyaltsen K."/>
            <person name="Hafez N."/>
            <person name="Hagopian D."/>
            <person name="Hagos B."/>
            <person name="Hall J."/>
            <person name="Hatcher B."/>
            <person name="Heller A."/>
            <person name="Higgins H."/>
            <person name="Honan T."/>
            <person name="Horn A."/>
            <person name="Houde N."/>
            <person name="Hughes L."/>
            <person name="Hulme W."/>
            <person name="Husby E."/>
            <person name="Iliev I."/>
            <person name="Jaffe D."/>
            <person name="Jones C."/>
            <person name="Kamal M."/>
            <person name="Kamat A."/>
            <person name="Kamvysselis M."/>
            <person name="Karlsson E."/>
            <person name="Kells C."/>
            <person name="Kieu A."/>
            <person name="Kisner P."/>
            <person name="Kodira C."/>
            <person name="Kulbokas E."/>
            <person name="Labutti K."/>
            <person name="Lama D."/>
            <person name="Landers T."/>
            <person name="Leger J."/>
            <person name="Levine S."/>
            <person name="Lewis D."/>
            <person name="Lewis T."/>
            <person name="Lindblad-toh K."/>
            <person name="Liu X."/>
            <person name="Lokyitsang T."/>
            <person name="Lokyitsang Y."/>
            <person name="Lucien O."/>
            <person name="Lui A."/>
            <person name="Ma L.J."/>
            <person name="Mabbitt R."/>
            <person name="Macdonald J."/>
            <person name="Maclean C."/>
            <person name="Major J."/>
            <person name="Manning J."/>
            <person name="Marabella R."/>
            <person name="Maru K."/>
            <person name="Matthews C."/>
            <person name="Mauceli E."/>
            <person name="Mccarthy M."/>
            <person name="Mcdonough S."/>
            <person name="Mcghee T."/>
            <person name="Meldrim J."/>
            <person name="Meneus L."/>
            <person name="Mesirov J."/>
            <person name="Mihalev A."/>
            <person name="Mihova T."/>
            <person name="Mikkelsen T."/>
            <person name="Mlenga V."/>
            <person name="Moru K."/>
            <person name="Mozes J."/>
            <person name="Mulrain L."/>
            <person name="Munson G."/>
            <person name="Naylor J."/>
            <person name="Newes C."/>
            <person name="Nguyen C."/>
            <person name="Nguyen N."/>
            <person name="Nguyen T."/>
            <person name="Nicol R."/>
            <person name="Nielsen C."/>
            <person name="Nizzari M."/>
            <person name="Norbu C."/>
            <person name="Norbu N."/>
            <person name="O'donnell P."/>
            <person name="Okoawo O."/>
            <person name="O'leary S."/>
            <person name="Omotosho B."/>
            <person name="O'neill K."/>
            <person name="Osman S."/>
            <person name="Parker S."/>
            <person name="Perrin D."/>
            <person name="Phunkhang P."/>
            <person name="Piqani B."/>
            <person name="Purcell S."/>
            <person name="Rachupka T."/>
            <person name="Ramasamy U."/>
            <person name="Rameau R."/>
            <person name="Ray V."/>
            <person name="Raymond C."/>
            <person name="Retta R."/>
            <person name="Richardson S."/>
            <person name="Rise C."/>
            <person name="Rodriguez J."/>
            <person name="Rogers J."/>
            <person name="Rogov P."/>
            <person name="Rutman M."/>
            <person name="Schupbach R."/>
            <person name="Seaman C."/>
            <person name="Settipalli S."/>
            <person name="Sharpe T."/>
            <person name="Sheridan J."/>
            <person name="Sherpa N."/>
            <person name="Shi J."/>
            <person name="Smirnov S."/>
            <person name="Smith C."/>
            <person name="Sougnez C."/>
            <person name="Spencer B."/>
            <person name="Stalker J."/>
            <person name="Stange-thomann N."/>
            <person name="Stavropoulos S."/>
            <person name="Stetson K."/>
            <person name="Stone C."/>
            <person name="Stone S."/>
            <person name="Stubbs M."/>
            <person name="Talamas J."/>
            <person name="Tchuinga P."/>
            <person name="Tenzing P."/>
            <person name="Tesfaye S."/>
            <person name="Theodore J."/>
            <person name="Thoulutsang Y."/>
            <person name="Topham K."/>
            <person name="Towey S."/>
            <person name="Tsamla T."/>
            <person name="Tsomo N."/>
            <person name="Vallee D."/>
            <person name="Vassiliev H."/>
            <person name="Venkataraman V."/>
            <person name="Vinson J."/>
            <person name="Vo A."/>
            <person name="Wade C."/>
            <person name="Wang S."/>
            <person name="Wangchuk T."/>
            <person name="Wangdi T."/>
            <person name="Whittaker C."/>
            <person name="Wilkinson J."/>
            <person name="Wu Y."/>
            <person name="Wyman D."/>
            <person name="Yadav S."/>
            <person name="Yang S."/>
            <person name="Yang X."/>
            <person name="Yeager S."/>
            <person name="Yee E."/>
            <person name="Young G."/>
            <person name="Zainoun J."/>
            <person name="Zembeck L."/>
            <person name="Zimmer A."/>
            <person name="Zody M."/>
            <person name="Lander E."/>
        </authorList>
    </citation>
    <scope>NUCLEOTIDE SEQUENCE [LARGE SCALE GENOMIC DNA]</scope>
</reference>
<dbReference type="Gene3D" id="3.30.60.270">
    <property type="match status" value="1"/>
</dbReference>
<reference evidence="2" key="3">
    <citation type="submission" date="2025-09" db="UniProtKB">
        <authorList>
            <consortium name="Ensembl"/>
        </authorList>
    </citation>
    <scope>IDENTIFICATION</scope>
</reference>
<evidence type="ECO:0000313" key="3">
    <source>
        <dbReference type="Proteomes" id="UP000007875"/>
    </source>
</evidence>
<dbReference type="AlphaFoldDB" id="H2Y6F7"/>
<dbReference type="PANTHER" id="PTHR12106:SF27">
    <property type="entry name" value="SORTILIN-RELATED RECEPTOR"/>
    <property type="match status" value="1"/>
</dbReference>